<accession>A0A7D5V8R0</accession>
<feature type="transmembrane region" description="Helical" evidence="6">
    <location>
        <begin position="378"/>
        <end position="396"/>
    </location>
</feature>
<feature type="transmembrane region" description="Helical" evidence="6">
    <location>
        <begin position="171"/>
        <end position="190"/>
    </location>
</feature>
<evidence type="ECO:0000259" key="7">
    <source>
        <dbReference type="PROSITE" id="PS50850"/>
    </source>
</evidence>
<feature type="transmembrane region" description="Helical" evidence="6">
    <location>
        <begin position="311"/>
        <end position="329"/>
    </location>
</feature>
<evidence type="ECO:0000313" key="8">
    <source>
        <dbReference type="EMBL" id="QLI80879.1"/>
    </source>
</evidence>
<evidence type="ECO:0000256" key="2">
    <source>
        <dbReference type="ARBA" id="ARBA00022475"/>
    </source>
</evidence>
<evidence type="ECO:0000256" key="1">
    <source>
        <dbReference type="ARBA" id="ARBA00004651"/>
    </source>
</evidence>
<dbReference type="PANTHER" id="PTHR23513">
    <property type="entry name" value="INTEGRAL MEMBRANE EFFLUX PROTEIN-RELATED"/>
    <property type="match status" value="1"/>
</dbReference>
<feature type="transmembrane region" description="Helical" evidence="6">
    <location>
        <begin position="350"/>
        <end position="372"/>
    </location>
</feature>
<dbReference type="Pfam" id="PF07690">
    <property type="entry name" value="MFS_1"/>
    <property type="match status" value="1"/>
</dbReference>
<feature type="transmembrane region" description="Helical" evidence="6">
    <location>
        <begin position="48"/>
        <end position="70"/>
    </location>
</feature>
<dbReference type="KEGG" id="cfon:HZU75_04670"/>
<evidence type="ECO:0000256" key="5">
    <source>
        <dbReference type="ARBA" id="ARBA00023136"/>
    </source>
</evidence>
<keyword evidence="4 6" id="KW-1133">Transmembrane helix</keyword>
<sequence>MSATPALFKNRNFILLWLASVVGNFALAVAMLAETWFVVKTLGAKEQLGLVMIAGSVPRIALMAVGGVLADRMRRSRIILVSLGTRVLMLFGLVGLLALGRLDIWALTAFAFLYGALDAFFWPARDALIPAIVPEQDLTRANSIMLTTNQVGLVFGPVLGGVLLATLSYEMIFSLTGIMLALATGCIGLINEPFTAKIRHAGSTMLTELKEGVQYAIQTPVLRALMLIYAAANLLFMGPLALGIPIIVTDNLNGQPATLSFLQSAFAAGMVVGGVLLTMYPPSKKRLLMITVIIALEGILLALLAHTHWMWVAVGIQALIGLGVAGNNVPMMSLIQQYSDKDKIGRVMSLNSMASMGLTPLSYAMVTGLLSFHISMGWIMPIFGLIMAALMAILTLQMPVIREAN</sequence>
<proteinExistence type="predicted"/>
<evidence type="ECO:0000256" key="6">
    <source>
        <dbReference type="SAM" id="Phobius"/>
    </source>
</evidence>
<dbReference type="PROSITE" id="PS50850">
    <property type="entry name" value="MFS"/>
    <property type="match status" value="1"/>
</dbReference>
<dbReference type="CDD" id="cd06173">
    <property type="entry name" value="MFS_MefA_like"/>
    <property type="match status" value="1"/>
</dbReference>
<dbReference type="Gene3D" id="1.20.1250.20">
    <property type="entry name" value="MFS general substrate transporter like domains"/>
    <property type="match status" value="1"/>
</dbReference>
<feature type="transmembrane region" description="Helical" evidence="6">
    <location>
        <begin position="12"/>
        <end position="33"/>
    </location>
</feature>
<keyword evidence="5 6" id="KW-0472">Membrane</keyword>
<dbReference type="RefSeq" id="WP_180308013.1">
    <property type="nucleotide sequence ID" value="NZ_CP058952.1"/>
</dbReference>
<keyword evidence="3 6" id="KW-0812">Transmembrane</keyword>
<dbReference type="GO" id="GO:0022857">
    <property type="term" value="F:transmembrane transporter activity"/>
    <property type="evidence" value="ECO:0007669"/>
    <property type="project" value="InterPro"/>
</dbReference>
<dbReference type="InterPro" id="IPR020846">
    <property type="entry name" value="MFS_dom"/>
</dbReference>
<gene>
    <name evidence="8" type="ORF">HZU75_04670</name>
</gene>
<dbReference type="SUPFAM" id="SSF103473">
    <property type="entry name" value="MFS general substrate transporter"/>
    <property type="match status" value="1"/>
</dbReference>
<dbReference type="InterPro" id="IPR011701">
    <property type="entry name" value="MFS"/>
</dbReference>
<feature type="transmembrane region" description="Helical" evidence="6">
    <location>
        <begin position="144"/>
        <end position="165"/>
    </location>
</feature>
<feature type="transmembrane region" description="Helical" evidence="6">
    <location>
        <begin position="77"/>
        <end position="98"/>
    </location>
</feature>
<evidence type="ECO:0000313" key="9">
    <source>
        <dbReference type="Proteomes" id="UP000510822"/>
    </source>
</evidence>
<organism evidence="8 9">
    <name type="scientific">Chitinibacter fontanus</name>
    <dbReference type="NCBI Taxonomy" id="1737446"/>
    <lineage>
        <taxon>Bacteria</taxon>
        <taxon>Pseudomonadati</taxon>
        <taxon>Pseudomonadota</taxon>
        <taxon>Betaproteobacteria</taxon>
        <taxon>Neisseriales</taxon>
        <taxon>Chitinibacteraceae</taxon>
        <taxon>Chitinibacter</taxon>
    </lineage>
</organism>
<dbReference type="PANTHER" id="PTHR23513:SF6">
    <property type="entry name" value="MAJOR FACILITATOR SUPERFAMILY ASSOCIATED DOMAIN-CONTAINING PROTEIN"/>
    <property type="match status" value="1"/>
</dbReference>
<dbReference type="InterPro" id="IPR036259">
    <property type="entry name" value="MFS_trans_sf"/>
</dbReference>
<keyword evidence="9" id="KW-1185">Reference proteome</keyword>
<protein>
    <submittedName>
        <fullName evidence="8">MFS transporter</fullName>
    </submittedName>
</protein>
<comment type="subcellular location">
    <subcellularLocation>
        <location evidence="1">Cell membrane</location>
        <topology evidence="1">Multi-pass membrane protein</topology>
    </subcellularLocation>
</comment>
<evidence type="ECO:0000256" key="3">
    <source>
        <dbReference type="ARBA" id="ARBA00022692"/>
    </source>
</evidence>
<feature type="transmembrane region" description="Helical" evidence="6">
    <location>
        <begin position="287"/>
        <end position="305"/>
    </location>
</feature>
<dbReference type="GO" id="GO:0005886">
    <property type="term" value="C:plasma membrane"/>
    <property type="evidence" value="ECO:0007669"/>
    <property type="project" value="UniProtKB-SubCell"/>
</dbReference>
<dbReference type="AlphaFoldDB" id="A0A7D5V8R0"/>
<feature type="transmembrane region" description="Helical" evidence="6">
    <location>
        <begin position="104"/>
        <end position="123"/>
    </location>
</feature>
<dbReference type="EMBL" id="CP058952">
    <property type="protein sequence ID" value="QLI80879.1"/>
    <property type="molecule type" value="Genomic_DNA"/>
</dbReference>
<name>A0A7D5V8R0_9NEIS</name>
<dbReference type="Proteomes" id="UP000510822">
    <property type="component" value="Chromosome"/>
</dbReference>
<feature type="domain" description="Major facilitator superfamily (MFS) profile" evidence="7">
    <location>
        <begin position="12"/>
        <end position="402"/>
    </location>
</feature>
<evidence type="ECO:0000256" key="4">
    <source>
        <dbReference type="ARBA" id="ARBA00022989"/>
    </source>
</evidence>
<reference evidence="8 9" key="1">
    <citation type="journal article" date="2016" name="Int. J. Syst. Evol. Microbiol.">
        <title>Chitinibacter fontanus sp. nov., isolated from a spring.</title>
        <authorList>
            <person name="Sheu S.Y."/>
            <person name="Li Y.S."/>
            <person name="Young C.C."/>
            <person name="Chen W.M."/>
        </authorList>
    </citation>
    <scope>NUCLEOTIDE SEQUENCE [LARGE SCALE GENOMIC DNA]</scope>
    <source>
        <strain evidence="8 9">STM-7</strain>
    </source>
</reference>
<keyword evidence="2" id="KW-1003">Cell membrane</keyword>
<feature type="transmembrane region" description="Helical" evidence="6">
    <location>
        <begin position="260"/>
        <end position="280"/>
    </location>
</feature>
<feature type="transmembrane region" description="Helical" evidence="6">
    <location>
        <begin position="224"/>
        <end position="248"/>
    </location>
</feature>